<sequence length="588" mass="63653">MFYFAWVNATDTIFGSEHEVEDEQVLSIALEQKEGELASLSISVRNPRTGLLAPGRKQWMWLSWFDAANPTAGAQALFFGRIVGVPSEPQGNAVTLQFIARPADYDAQKLALAETLKVAPYWDPMWIQPDSRDDPDTVLEARTQLYHTDRVSHEVTVSDMLIGEDGLLDFGGDFLADSFDIAFSSPPVRTVTVEASVKWDQIATGVVDITKPLLDAFRAAGSGSKSNIRTLTGDGLMLDWPVEEKNIGGGWAWGPCKATRSDGTVVPQDYSTVIMTNGNGQFPIWTIKPLLQAAYDVSRPKEEVLSFTLEADVQALLTEPGDEEVIAIKASGNADELVDPADTDHPAGTAPIGDVRRRAYFPTERGLRSLDYLIALARGNILERSRAVEVTVSLNSFAAGVDLTCRKNARIVHALIPGGEATGKIIGYSLTADGGKLLATVTIGCTIGKGNTVTISTGTPDYVEDGYVDAGYQTYTGQTLMPIAGAVTYGDFSNIPPVDDGVDFFDMRPADMVEQITIINPLPTQQEVLDAFKPDLQAAIDALNQVFTEVDGDLKKLTIGRDDPPFLTLYPITVSQLMVPKTINLEAA</sequence>
<dbReference type="EMBL" id="CP002279">
    <property type="protein sequence ID" value="AEH88204.1"/>
    <property type="molecule type" value="Genomic_DNA"/>
</dbReference>
<accession>F7Y0Z1</accession>
<evidence type="ECO:0000313" key="2">
    <source>
        <dbReference type="Proteomes" id="UP000001623"/>
    </source>
</evidence>
<evidence type="ECO:0000313" key="1">
    <source>
        <dbReference type="EMBL" id="AEH88204.1"/>
    </source>
</evidence>
<reference evidence="1 2" key="1">
    <citation type="submission" date="2010-10" db="EMBL/GenBank/DDBJ databases">
        <title>Complete sequence of Mesorhizobium opportunistum WSM2075.</title>
        <authorList>
            <consortium name="US DOE Joint Genome Institute"/>
            <person name="Lucas S."/>
            <person name="Copeland A."/>
            <person name="Lapidus A."/>
            <person name="Cheng J.-F."/>
            <person name="Bruce D."/>
            <person name="Goodwin L."/>
            <person name="Pitluck S."/>
            <person name="Chertkov O."/>
            <person name="Misra M."/>
            <person name="Detter J.C."/>
            <person name="Han C."/>
            <person name="Tapia R."/>
            <person name="Land M."/>
            <person name="Hauser L."/>
            <person name="Kyrpides N."/>
            <person name="Ovchinnikova G."/>
            <person name="Mavrommatis K.M."/>
            <person name="Tiwari R.P."/>
            <person name="Howieson J.G."/>
            <person name="O'Hara G.W."/>
            <person name="Nandasena K.G."/>
            <person name="Woyke T."/>
        </authorList>
    </citation>
    <scope>NUCLEOTIDE SEQUENCE [LARGE SCALE GENOMIC DNA]</scope>
    <source>
        <strain evidence="2">LMG 24607 / HAMBI 3007 / WSM2075</strain>
    </source>
</reference>
<dbReference type="AlphaFoldDB" id="F7Y0Z1"/>
<dbReference type="STRING" id="536019.Mesop_3763"/>
<protein>
    <submittedName>
        <fullName evidence="1">Uncharacterized protein</fullName>
    </submittedName>
</protein>
<dbReference type="KEGG" id="mop:Mesop_3763"/>
<name>F7Y0Z1_MESOW</name>
<dbReference type="eggNOG" id="ENOG50334JN">
    <property type="taxonomic scope" value="Bacteria"/>
</dbReference>
<dbReference type="Proteomes" id="UP000001623">
    <property type="component" value="Chromosome"/>
</dbReference>
<gene>
    <name evidence="1" type="ordered locus">Mesop_3763</name>
</gene>
<organism evidence="1 2">
    <name type="scientific">Mesorhizobium opportunistum (strain LMG 24607 / HAMBI 3007 / WSM2075)</name>
    <dbReference type="NCBI Taxonomy" id="536019"/>
    <lineage>
        <taxon>Bacteria</taxon>
        <taxon>Pseudomonadati</taxon>
        <taxon>Pseudomonadota</taxon>
        <taxon>Alphaproteobacteria</taxon>
        <taxon>Hyphomicrobiales</taxon>
        <taxon>Phyllobacteriaceae</taxon>
        <taxon>Mesorhizobium</taxon>
    </lineage>
</organism>
<proteinExistence type="predicted"/>
<dbReference type="RefSeq" id="WP_013894888.1">
    <property type="nucleotide sequence ID" value="NC_015675.1"/>
</dbReference>
<dbReference type="HOGENOM" id="CLU_426231_0_0_5"/>